<dbReference type="Gene3D" id="3.40.50.2300">
    <property type="match status" value="2"/>
</dbReference>
<dbReference type="GO" id="GO:0030288">
    <property type="term" value="C:outer membrane-bounded periplasmic space"/>
    <property type="evidence" value="ECO:0007669"/>
    <property type="project" value="TreeGrafter"/>
</dbReference>
<proteinExistence type="predicted"/>
<feature type="domain" description="Periplasmic binding protein" evidence="4">
    <location>
        <begin position="41"/>
        <end position="292"/>
    </location>
</feature>
<dbReference type="InterPro" id="IPR025997">
    <property type="entry name" value="SBP_2_dom"/>
</dbReference>
<evidence type="ECO:0000313" key="5">
    <source>
        <dbReference type="EMBL" id="PHU35838.1"/>
    </source>
</evidence>
<dbReference type="InterPro" id="IPR050555">
    <property type="entry name" value="Bact_Solute-Bind_Prot2"/>
</dbReference>
<evidence type="ECO:0000256" key="3">
    <source>
        <dbReference type="SAM" id="SignalP"/>
    </source>
</evidence>
<dbReference type="Pfam" id="PF13407">
    <property type="entry name" value="Peripla_BP_4"/>
    <property type="match status" value="1"/>
</dbReference>
<name>A0A2G3DXR6_9FIRM</name>
<organism evidence="5 6">
    <name type="scientific">Pseudobutyrivibrio ruminis</name>
    <dbReference type="NCBI Taxonomy" id="46206"/>
    <lineage>
        <taxon>Bacteria</taxon>
        <taxon>Bacillati</taxon>
        <taxon>Bacillota</taxon>
        <taxon>Clostridia</taxon>
        <taxon>Lachnospirales</taxon>
        <taxon>Lachnospiraceae</taxon>
        <taxon>Pseudobutyrivibrio</taxon>
    </lineage>
</organism>
<evidence type="ECO:0000259" key="4">
    <source>
        <dbReference type="Pfam" id="PF13407"/>
    </source>
</evidence>
<reference evidence="5 6" key="2">
    <citation type="submission" date="2017-10" db="EMBL/GenBank/DDBJ databases">
        <authorList>
            <person name="Banno H."/>
            <person name="Chua N.-H."/>
        </authorList>
    </citation>
    <scope>NUCLEOTIDE SEQUENCE [LARGE SCALE GENOMIC DNA]</scope>
    <source>
        <strain evidence="5 6">JK626</strain>
    </source>
</reference>
<dbReference type="InterPro" id="IPR028082">
    <property type="entry name" value="Peripla_BP_I"/>
</dbReference>
<dbReference type="GO" id="GO:0030246">
    <property type="term" value="F:carbohydrate binding"/>
    <property type="evidence" value="ECO:0007669"/>
    <property type="project" value="TreeGrafter"/>
</dbReference>
<feature type="signal peptide" evidence="3">
    <location>
        <begin position="1"/>
        <end position="25"/>
    </location>
</feature>
<gene>
    <name evidence="5" type="ORF">CSX01_04310</name>
</gene>
<dbReference type="PANTHER" id="PTHR30036:SF1">
    <property type="entry name" value="D-XYLOSE-BINDING PERIPLASMIC PROTEIN"/>
    <property type="match status" value="1"/>
</dbReference>
<reference evidence="5 6" key="1">
    <citation type="submission" date="2017-10" db="EMBL/GenBank/DDBJ databases">
        <title>Resolving the taxonomy of Roseburia spp., Eubacterium rectale and Agathobacter spp. through phylogenomic analysis.</title>
        <authorList>
            <person name="Sheridan P.O."/>
            <person name="Walker A.W."/>
            <person name="Duncan S.H."/>
            <person name="Scott K.P."/>
            <person name="Toole P.W.O."/>
            <person name="Luis P."/>
            <person name="Flint H.J."/>
        </authorList>
    </citation>
    <scope>NUCLEOTIDE SEQUENCE [LARGE SCALE GENOMIC DNA]</scope>
    <source>
        <strain evidence="5 6">JK626</strain>
    </source>
</reference>
<evidence type="ECO:0000256" key="1">
    <source>
        <dbReference type="ARBA" id="ARBA00004196"/>
    </source>
</evidence>
<dbReference type="PANTHER" id="PTHR30036">
    <property type="entry name" value="D-XYLOSE-BINDING PERIPLASMIC PROTEIN"/>
    <property type="match status" value="1"/>
</dbReference>
<sequence>MKRLRRKFIAVAIMSAMVLSGCGEAMTNDSSEAEDSNTLEIGMCFDSFVIERWQKDRDVFVDTASSLGATVNVQNANGDVSKQIEQIQYFIDKGVDCLVIIPIDGGALTEVVNKAKAKNIPVVCYDRLIRDVNADLYISFDNEMVGRMLGDALAKQGSKRVVMICGPNTDNNVPMVESGFKAVMEEKGIEILDMYNCEGWKAELGSSYVYENIDLIKQADGIMCGNDDIATAVIRALAVSQLAGVIPVVGQDADLTACQHIVEGTQNMTVYKPVNKLAEQAAELSVQLAKGKAIQTTEFIDDGTTTIPYVAVEPVAVDAANMDEVIIEGGFHSREDVYLNVAK</sequence>
<evidence type="ECO:0000256" key="2">
    <source>
        <dbReference type="ARBA" id="ARBA00022729"/>
    </source>
</evidence>
<dbReference type="RefSeq" id="WP_099391560.1">
    <property type="nucleotide sequence ID" value="NZ_PDYF01000008.1"/>
</dbReference>
<dbReference type="Proteomes" id="UP000225889">
    <property type="component" value="Unassembled WGS sequence"/>
</dbReference>
<evidence type="ECO:0000313" key="6">
    <source>
        <dbReference type="Proteomes" id="UP000225889"/>
    </source>
</evidence>
<protein>
    <submittedName>
        <fullName evidence="5">LacI family transcriptional regulator</fullName>
    </submittedName>
</protein>
<dbReference type="AlphaFoldDB" id="A0A2G3DXR6"/>
<dbReference type="SUPFAM" id="SSF53822">
    <property type="entry name" value="Periplasmic binding protein-like I"/>
    <property type="match status" value="1"/>
</dbReference>
<comment type="subcellular location">
    <subcellularLocation>
        <location evidence="1">Cell envelope</location>
    </subcellularLocation>
</comment>
<dbReference type="PROSITE" id="PS51257">
    <property type="entry name" value="PROKAR_LIPOPROTEIN"/>
    <property type="match status" value="1"/>
</dbReference>
<feature type="chain" id="PRO_5013626256" evidence="3">
    <location>
        <begin position="26"/>
        <end position="343"/>
    </location>
</feature>
<dbReference type="EMBL" id="PDYF01000008">
    <property type="protein sequence ID" value="PHU35838.1"/>
    <property type="molecule type" value="Genomic_DNA"/>
</dbReference>
<accession>A0A2G3DXR6</accession>
<keyword evidence="2 3" id="KW-0732">Signal</keyword>
<comment type="caution">
    <text evidence="5">The sequence shown here is derived from an EMBL/GenBank/DDBJ whole genome shotgun (WGS) entry which is preliminary data.</text>
</comment>